<dbReference type="OrthoDB" id="5426872at2759"/>
<sequence length="197" mass="22066">MGPETLPPYRHISSTPIALSSASALLTEYLSNSELHPHLHPDALITPTGIMFSSHDGPMGSVVMHNLRRVAAGLRGEYLEPEATPEPEEDEERRGKWKGKKTPILQEGQDDWQEKEVYEREAENEVGEVGERGNFVADGGEAPEVQVVDDGNEGGKKRKITEDDGDSKLDKEARRKAKKERLKELKRQKEKERTTKA</sequence>
<dbReference type="EMBL" id="MU005769">
    <property type="protein sequence ID" value="KAF2710449.1"/>
    <property type="molecule type" value="Genomic_DNA"/>
</dbReference>
<organism evidence="2 3">
    <name type="scientific">Pleomassaria siparia CBS 279.74</name>
    <dbReference type="NCBI Taxonomy" id="1314801"/>
    <lineage>
        <taxon>Eukaryota</taxon>
        <taxon>Fungi</taxon>
        <taxon>Dikarya</taxon>
        <taxon>Ascomycota</taxon>
        <taxon>Pezizomycotina</taxon>
        <taxon>Dothideomycetes</taxon>
        <taxon>Pleosporomycetidae</taxon>
        <taxon>Pleosporales</taxon>
        <taxon>Pleomassariaceae</taxon>
        <taxon>Pleomassaria</taxon>
    </lineage>
</organism>
<feature type="compositionally biased region" description="Basic and acidic residues" evidence="1">
    <location>
        <begin position="160"/>
        <end position="173"/>
    </location>
</feature>
<evidence type="ECO:0000313" key="3">
    <source>
        <dbReference type="Proteomes" id="UP000799428"/>
    </source>
</evidence>
<feature type="compositionally biased region" description="Basic and acidic residues" evidence="1">
    <location>
        <begin position="181"/>
        <end position="197"/>
    </location>
</feature>
<evidence type="ECO:0000256" key="1">
    <source>
        <dbReference type="SAM" id="MobiDB-lite"/>
    </source>
</evidence>
<proteinExistence type="predicted"/>
<feature type="compositionally biased region" description="Basic and acidic residues" evidence="1">
    <location>
        <begin position="112"/>
        <end position="123"/>
    </location>
</feature>
<feature type="compositionally biased region" description="Acidic residues" evidence="1">
    <location>
        <begin position="79"/>
        <end position="91"/>
    </location>
</feature>
<dbReference type="AlphaFoldDB" id="A0A6G1KC25"/>
<name>A0A6G1KC25_9PLEO</name>
<feature type="region of interest" description="Disordered" evidence="1">
    <location>
        <begin position="78"/>
        <end position="197"/>
    </location>
</feature>
<protein>
    <submittedName>
        <fullName evidence="2">Uncharacterized protein</fullName>
    </submittedName>
</protein>
<gene>
    <name evidence="2" type="ORF">K504DRAFT_262404</name>
</gene>
<evidence type="ECO:0000313" key="2">
    <source>
        <dbReference type="EMBL" id="KAF2710449.1"/>
    </source>
</evidence>
<reference evidence="2" key="1">
    <citation type="journal article" date="2020" name="Stud. Mycol.">
        <title>101 Dothideomycetes genomes: a test case for predicting lifestyles and emergence of pathogens.</title>
        <authorList>
            <person name="Haridas S."/>
            <person name="Albert R."/>
            <person name="Binder M."/>
            <person name="Bloem J."/>
            <person name="Labutti K."/>
            <person name="Salamov A."/>
            <person name="Andreopoulos B."/>
            <person name="Baker S."/>
            <person name="Barry K."/>
            <person name="Bills G."/>
            <person name="Bluhm B."/>
            <person name="Cannon C."/>
            <person name="Castanera R."/>
            <person name="Culley D."/>
            <person name="Daum C."/>
            <person name="Ezra D."/>
            <person name="Gonzalez J."/>
            <person name="Henrissat B."/>
            <person name="Kuo A."/>
            <person name="Liang C."/>
            <person name="Lipzen A."/>
            <person name="Lutzoni F."/>
            <person name="Magnuson J."/>
            <person name="Mondo S."/>
            <person name="Nolan M."/>
            <person name="Ohm R."/>
            <person name="Pangilinan J."/>
            <person name="Park H.-J."/>
            <person name="Ramirez L."/>
            <person name="Alfaro M."/>
            <person name="Sun H."/>
            <person name="Tritt A."/>
            <person name="Yoshinaga Y."/>
            <person name="Zwiers L.-H."/>
            <person name="Turgeon B."/>
            <person name="Goodwin S."/>
            <person name="Spatafora J."/>
            <person name="Crous P."/>
            <person name="Grigoriev I."/>
        </authorList>
    </citation>
    <scope>NUCLEOTIDE SEQUENCE</scope>
    <source>
        <strain evidence="2">CBS 279.74</strain>
    </source>
</reference>
<dbReference type="Proteomes" id="UP000799428">
    <property type="component" value="Unassembled WGS sequence"/>
</dbReference>
<accession>A0A6G1KC25</accession>
<keyword evidence="3" id="KW-1185">Reference proteome</keyword>